<dbReference type="InterPro" id="IPR036134">
    <property type="entry name" value="Crypto/Photolyase_FAD-like_sf"/>
</dbReference>
<dbReference type="InterPro" id="IPR032673">
    <property type="entry name" value="DNA_photolyase_2_CS"/>
</dbReference>
<dbReference type="InterPro" id="IPR052219">
    <property type="entry name" value="Photolyase_Class-2"/>
</dbReference>
<dbReference type="PANTHER" id="PTHR10211">
    <property type="entry name" value="DEOXYRIBODIPYRIMIDINE PHOTOLYASE"/>
    <property type="match status" value="1"/>
</dbReference>
<dbReference type="Gene3D" id="1.25.40.80">
    <property type="match status" value="1"/>
</dbReference>
<sequence length="85" mass="9814">MSCRGQLSAQRAVLEVRRLRSRHSKAVEAFVEEAVVRRELADNFCFYQPHYDSVQGAYGWAAETLKVHRELMRNITLGGMIYIRA</sequence>
<dbReference type="AlphaFoldDB" id="A0A6A4WF16"/>
<gene>
    <name evidence="1" type="primary">PHR1</name>
    <name evidence="1" type="ORF">FJT64_026896</name>
</gene>
<dbReference type="PANTHER" id="PTHR10211:SF0">
    <property type="entry name" value="DEOXYRIBODIPYRIMIDINE PHOTO-LYASE"/>
    <property type="match status" value="1"/>
</dbReference>
<proteinExistence type="predicted"/>
<evidence type="ECO:0000313" key="2">
    <source>
        <dbReference type="Proteomes" id="UP000440578"/>
    </source>
</evidence>
<dbReference type="GO" id="GO:0003904">
    <property type="term" value="F:deoxyribodipyrimidine photo-lyase activity"/>
    <property type="evidence" value="ECO:0007669"/>
    <property type="project" value="TreeGrafter"/>
</dbReference>
<protein>
    <submittedName>
        <fullName evidence="1">Deoxyribodipyrimidine photo-lyase</fullName>
    </submittedName>
</protein>
<comment type="caution">
    <text evidence="1">The sequence shown here is derived from an EMBL/GenBank/DDBJ whole genome shotgun (WGS) entry which is preliminary data.</text>
</comment>
<dbReference type="OrthoDB" id="496749at2759"/>
<reference evidence="1 2" key="1">
    <citation type="submission" date="2019-07" db="EMBL/GenBank/DDBJ databases">
        <title>Draft genome assembly of a fouling barnacle, Amphibalanus amphitrite (Darwin, 1854): The first reference genome for Thecostraca.</title>
        <authorList>
            <person name="Kim W."/>
        </authorList>
    </citation>
    <scope>NUCLEOTIDE SEQUENCE [LARGE SCALE GENOMIC DNA]</scope>
    <source>
        <strain evidence="1">SNU_AA5</strain>
        <tissue evidence="1">Soma without cirri and trophi</tissue>
    </source>
</reference>
<organism evidence="1 2">
    <name type="scientific">Amphibalanus amphitrite</name>
    <name type="common">Striped barnacle</name>
    <name type="synonym">Balanus amphitrite</name>
    <dbReference type="NCBI Taxonomy" id="1232801"/>
    <lineage>
        <taxon>Eukaryota</taxon>
        <taxon>Metazoa</taxon>
        <taxon>Ecdysozoa</taxon>
        <taxon>Arthropoda</taxon>
        <taxon>Crustacea</taxon>
        <taxon>Multicrustacea</taxon>
        <taxon>Cirripedia</taxon>
        <taxon>Thoracica</taxon>
        <taxon>Thoracicalcarea</taxon>
        <taxon>Balanomorpha</taxon>
        <taxon>Balanoidea</taxon>
        <taxon>Balanidae</taxon>
        <taxon>Amphibalaninae</taxon>
        <taxon>Amphibalanus</taxon>
    </lineage>
</organism>
<evidence type="ECO:0000313" key="1">
    <source>
        <dbReference type="EMBL" id="KAF0300608.1"/>
    </source>
</evidence>
<keyword evidence="1" id="KW-0456">Lyase</keyword>
<dbReference type="Proteomes" id="UP000440578">
    <property type="component" value="Unassembled WGS sequence"/>
</dbReference>
<dbReference type="SUPFAM" id="SSF48173">
    <property type="entry name" value="Cryptochrome/photolyase FAD-binding domain"/>
    <property type="match status" value="1"/>
</dbReference>
<keyword evidence="2" id="KW-1185">Reference proteome</keyword>
<dbReference type="EMBL" id="VIIS01001249">
    <property type="protein sequence ID" value="KAF0300608.1"/>
    <property type="molecule type" value="Genomic_DNA"/>
</dbReference>
<dbReference type="PROSITE" id="PS01083">
    <property type="entry name" value="DNA_PHOTOLYASES_2_1"/>
    <property type="match status" value="1"/>
</dbReference>
<dbReference type="GO" id="GO:0000719">
    <property type="term" value="P:photoreactive repair"/>
    <property type="evidence" value="ECO:0007669"/>
    <property type="project" value="TreeGrafter"/>
</dbReference>
<name>A0A6A4WF16_AMPAM</name>
<accession>A0A6A4WF16</accession>